<dbReference type="Proteomes" id="UP000321513">
    <property type="component" value="Unassembled WGS sequence"/>
</dbReference>
<proteinExistence type="predicted"/>
<dbReference type="PIRSF" id="PIRSF022536">
    <property type="entry name" value="A612L_SET"/>
    <property type="match status" value="1"/>
</dbReference>
<protein>
    <submittedName>
        <fullName evidence="2">SET domain-containing protein-lysine N-methyltransferase</fullName>
    </submittedName>
</protein>
<dbReference type="EMBL" id="BJYT01000002">
    <property type="protein sequence ID" value="GEO08446.1"/>
    <property type="molecule type" value="Genomic_DNA"/>
</dbReference>
<accession>A0A512B909</accession>
<dbReference type="GO" id="GO:0062122">
    <property type="term" value="F:histone H3K37 methyltransferase activity"/>
    <property type="evidence" value="ECO:0007669"/>
    <property type="project" value="InterPro"/>
</dbReference>
<name>A0A512B909_9BACT</name>
<evidence type="ECO:0000313" key="2">
    <source>
        <dbReference type="EMBL" id="GEO08446.1"/>
    </source>
</evidence>
<dbReference type="Pfam" id="PF00856">
    <property type="entry name" value="SET"/>
    <property type="match status" value="1"/>
</dbReference>
<keyword evidence="2" id="KW-0489">Methyltransferase</keyword>
<dbReference type="InterPro" id="IPR001214">
    <property type="entry name" value="SET_dom"/>
</dbReference>
<dbReference type="Gene3D" id="2.170.270.10">
    <property type="entry name" value="SET domain"/>
    <property type="match status" value="1"/>
</dbReference>
<gene>
    <name evidence="2" type="ORF">SAE01_09420</name>
</gene>
<dbReference type="OrthoDB" id="279507at2"/>
<dbReference type="InterPro" id="IPR009207">
    <property type="entry name" value="SET7_MeTrfase"/>
</dbReference>
<dbReference type="InterPro" id="IPR046341">
    <property type="entry name" value="SET_dom_sf"/>
</dbReference>
<organism evidence="2 3">
    <name type="scientific">Segetibacter aerophilus</name>
    <dbReference type="NCBI Taxonomy" id="670293"/>
    <lineage>
        <taxon>Bacteria</taxon>
        <taxon>Pseudomonadati</taxon>
        <taxon>Bacteroidota</taxon>
        <taxon>Chitinophagia</taxon>
        <taxon>Chitinophagales</taxon>
        <taxon>Chitinophagaceae</taxon>
        <taxon>Segetibacter</taxon>
    </lineage>
</organism>
<reference evidence="2 3" key="1">
    <citation type="submission" date="2019-07" db="EMBL/GenBank/DDBJ databases">
        <title>Whole genome shotgun sequence of Segetibacter aerophilus NBRC 106135.</title>
        <authorList>
            <person name="Hosoyama A."/>
            <person name="Uohara A."/>
            <person name="Ohji S."/>
            <person name="Ichikawa N."/>
        </authorList>
    </citation>
    <scope>NUCLEOTIDE SEQUENCE [LARGE SCALE GENOMIC DNA]</scope>
    <source>
        <strain evidence="2 3">NBRC 106135</strain>
    </source>
</reference>
<keyword evidence="2" id="KW-0808">Transferase</keyword>
<dbReference type="PROSITE" id="PS50280">
    <property type="entry name" value="SET"/>
    <property type="match status" value="1"/>
</dbReference>
<dbReference type="AlphaFoldDB" id="A0A512B909"/>
<sequence length="127" mass="14584">MLLPHLVIAPSENRGRGVFTTKNIPANTVIEISPIIELSPKDRKQIEGTKLFHYIFEWGKSKRKAAVALGYVSMYNHSFQPNCEYEMDYENGNMTVRTIKPVRKGEELCFSYNGDPNDQSPLWFKTV</sequence>
<feature type="domain" description="SET" evidence="1">
    <location>
        <begin position="4"/>
        <end position="113"/>
    </location>
</feature>
<dbReference type="InterPro" id="IPR050869">
    <property type="entry name" value="H3K4_H4K5_MeTrfase"/>
</dbReference>
<dbReference type="PANTHER" id="PTHR12197">
    <property type="entry name" value="HISTONE-LYSINE N-METHYLTRANSFERASE SMYD"/>
    <property type="match status" value="1"/>
</dbReference>
<dbReference type="SMART" id="SM00317">
    <property type="entry name" value="SET"/>
    <property type="match status" value="1"/>
</dbReference>
<comment type="caution">
    <text evidence="2">The sequence shown here is derived from an EMBL/GenBank/DDBJ whole genome shotgun (WGS) entry which is preliminary data.</text>
</comment>
<evidence type="ECO:0000313" key="3">
    <source>
        <dbReference type="Proteomes" id="UP000321513"/>
    </source>
</evidence>
<dbReference type="GO" id="GO:0032259">
    <property type="term" value="P:methylation"/>
    <property type="evidence" value="ECO:0007669"/>
    <property type="project" value="UniProtKB-KW"/>
</dbReference>
<dbReference type="RefSeq" id="WP_147202502.1">
    <property type="nucleotide sequence ID" value="NZ_BJYT01000002.1"/>
</dbReference>
<dbReference type="SUPFAM" id="SSF82199">
    <property type="entry name" value="SET domain"/>
    <property type="match status" value="1"/>
</dbReference>
<keyword evidence="3" id="KW-1185">Reference proteome</keyword>
<dbReference type="CDD" id="cd10540">
    <property type="entry name" value="SET_SpSet7-like"/>
    <property type="match status" value="1"/>
</dbReference>
<evidence type="ECO:0000259" key="1">
    <source>
        <dbReference type="PROSITE" id="PS50280"/>
    </source>
</evidence>